<dbReference type="EMBL" id="LT670849">
    <property type="protein sequence ID" value="SHN84998.1"/>
    <property type="molecule type" value="Genomic_DNA"/>
</dbReference>
<dbReference type="InterPro" id="IPR049492">
    <property type="entry name" value="BD-FAE-like_dom"/>
</dbReference>
<dbReference type="PANTHER" id="PTHR48081:SF33">
    <property type="entry name" value="KYNURENINE FORMAMIDASE"/>
    <property type="match status" value="1"/>
</dbReference>
<protein>
    <submittedName>
        <fullName evidence="4">Triacylglycerol lipase</fullName>
    </submittedName>
</protein>
<name>A0A1M7UPV4_9BRAD</name>
<dbReference type="OrthoDB" id="9771666at2"/>
<evidence type="ECO:0000259" key="3">
    <source>
        <dbReference type="Pfam" id="PF20434"/>
    </source>
</evidence>
<feature type="chain" id="PRO_5013314653" evidence="2">
    <location>
        <begin position="21"/>
        <end position="313"/>
    </location>
</feature>
<proteinExistence type="predicted"/>
<gene>
    <name evidence="4" type="ORF">SAMN05444170_6134</name>
</gene>
<dbReference type="SUPFAM" id="SSF53474">
    <property type="entry name" value="alpha/beta-Hydrolases"/>
    <property type="match status" value="1"/>
</dbReference>
<dbReference type="Pfam" id="PF20434">
    <property type="entry name" value="BD-FAE"/>
    <property type="match status" value="1"/>
</dbReference>
<dbReference type="InterPro" id="IPR050300">
    <property type="entry name" value="GDXG_lipolytic_enzyme"/>
</dbReference>
<keyword evidence="2" id="KW-0732">Signal</keyword>
<dbReference type="RefSeq" id="WP_072826541.1">
    <property type="nucleotide sequence ID" value="NZ_LT670849.1"/>
</dbReference>
<accession>A0A1M7UPV4</accession>
<feature type="domain" description="BD-FAE-like" evidence="3">
    <location>
        <begin position="77"/>
        <end position="183"/>
    </location>
</feature>
<evidence type="ECO:0000313" key="5">
    <source>
        <dbReference type="Proteomes" id="UP000184096"/>
    </source>
</evidence>
<dbReference type="GO" id="GO:0016787">
    <property type="term" value="F:hydrolase activity"/>
    <property type="evidence" value="ECO:0007669"/>
    <property type="project" value="UniProtKB-KW"/>
</dbReference>
<sequence>MRAKWALAVVAAVAATGVSAAESPMPADIAKKLAELGRVIDPEATAKLYAPLQPTEPYFGVRIERDLKYGPAARNLLDIFMPQNVTSGRPVLIFVHGGAFIGGNKRRTPESPFYDNIMLWAVKNGFIGVNMTYRLAPQFPWPAGAEDVASAVEWVSKEIAERGGDPQRIYLMGHSAGAMHVASYVSHPEFYKVKNGGVRGAIMVSALYDLTAAPLNDPEKAYFGGDASHYASESSLPGLLKTTLPLMAVSSDLDLQGFVKQLELFKEATCKRPSGCARTVMLPQHNHMSEVYSINTADTRLTDQILEFVKAGK</sequence>
<dbReference type="InterPro" id="IPR029058">
    <property type="entry name" value="AB_hydrolase_fold"/>
</dbReference>
<keyword evidence="1" id="KW-0378">Hydrolase</keyword>
<evidence type="ECO:0000256" key="2">
    <source>
        <dbReference type="SAM" id="SignalP"/>
    </source>
</evidence>
<reference evidence="5" key="1">
    <citation type="submission" date="2016-11" db="EMBL/GenBank/DDBJ databases">
        <authorList>
            <person name="Varghese N."/>
            <person name="Submissions S."/>
        </authorList>
    </citation>
    <scope>NUCLEOTIDE SEQUENCE [LARGE SCALE GENOMIC DNA]</scope>
    <source>
        <strain evidence="5">GAS401</strain>
    </source>
</reference>
<dbReference type="AlphaFoldDB" id="A0A1M7UPV4"/>
<evidence type="ECO:0000256" key="1">
    <source>
        <dbReference type="ARBA" id="ARBA00022801"/>
    </source>
</evidence>
<dbReference type="PANTHER" id="PTHR48081">
    <property type="entry name" value="AB HYDROLASE SUPERFAMILY PROTEIN C4A8.06C"/>
    <property type="match status" value="1"/>
</dbReference>
<keyword evidence="5" id="KW-1185">Reference proteome</keyword>
<feature type="signal peptide" evidence="2">
    <location>
        <begin position="1"/>
        <end position="20"/>
    </location>
</feature>
<dbReference type="Gene3D" id="3.40.50.1820">
    <property type="entry name" value="alpha/beta hydrolase"/>
    <property type="match status" value="1"/>
</dbReference>
<dbReference type="Proteomes" id="UP000184096">
    <property type="component" value="Chromosome I"/>
</dbReference>
<evidence type="ECO:0000313" key="4">
    <source>
        <dbReference type="EMBL" id="SHN84998.1"/>
    </source>
</evidence>
<organism evidence="4 5">
    <name type="scientific">Bradyrhizobium erythrophlei</name>
    <dbReference type="NCBI Taxonomy" id="1437360"/>
    <lineage>
        <taxon>Bacteria</taxon>
        <taxon>Pseudomonadati</taxon>
        <taxon>Pseudomonadota</taxon>
        <taxon>Alphaproteobacteria</taxon>
        <taxon>Hyphomicrobiales</taxon>
        <taxon>Nitrobacteraceae</taxon>
        <taxon>Bradyrhizobium</taxon>
    </lineage>
</organism>